<gene>
    <name evidence="1" type="ORF">EJ913_06245</name>
</gene>
<protein>
    <submittedName>
        <fullName evidence="1">Uncharacterized protein</fullName>
    </submittedName>
</protein>
<dbReference type="Gene3D" id="2.60.120.380">
    <property type="match status" value="1"/>
</dbReference>
<dbReference type="Proteomes" id="UP000280346">
    <property type="component" value="Unassembled WGS sequence"/>
</dbReference>
<proteinExistence type="predicted"/>
<dbReference type="AlphaFoldDB" id="A0A433JD24"/>
<organism evidence="1 2">
    <name type="scientific">Azospirillum doebereinerae</name>
    <dbReference type="NCBI Taxonomy" id="92933"/>
    <lineage>
        <taxon>Bacteria</taxon>
        <taxon>Pseudomonadati</taxon>
        <taxon>Pseudomonadota</taxon>
        <taxon>Alphaproteobacteria</taxon>
        <taxon>Rhodospirillales</taxon>
        <taxon>Azospirillaceae</taxon>
        <taxon>Azospirillum</taxon>
    </lineage>
</organism>
<dbReference type="EMBL" id="RZIJ01000003">
    <property type="protein sequence ID" value="RUQ74634.1"/>
    <property type="molecule type" value="Genomic_DNA"/>
</dbReference>
<reference evidence="1 2" key="1">
    <citation type="submission" date="2018-12" db="EMBL/GenBank/DDBJ databases">
        <authorList>
            <person name="Yang Y."/>
        </authorList>
    </citation>
    <scope>NUCLEOTIDE SEQUENCE [LARGE SCALE GENOMIC DNA]</scope>
    <source>
        <strain evidence="1 2">GSF71</strain>
    </source>
</reference>
<dbReference type="RefSeq" id="WP_126995869.1">
    <property type="nucleotide sequence ID" value="NZ_JBNPXW010000006.1"/>
</dbReference>
<evidence type="ECO:0000313" key="1">
    <source>
        <dbReference type="EMBL" id="RUQ74634.1"/>
    </source>
</evidence>
<dbReference type="SUPFAM" id="SSF89260">
    <property type="entry name" value="Collagen-binding domain"/>
    <property type="match status" value="1"/>
</dbReference>
<name>A0A433JD24_9PROT</name>
<sequence length="235" mass="25251">MSDGLSGVGQMVSDLNKSLNAAIANVKAQQEAATASASSDVKSYEKTVRKSSADSRMFATDIGVLSKNVSRLNVVSTLNANDPVDFYKFRVTTKGEATMGQVGDEGVQLQVMSKTGQVVADSNKSAGKAYDSFRSLQRGELTLDRGDYTLRVSREKGESAKDPKNYAVQFSMGNTYSQDYDTIAKAPKKGDSPFQMTEAQQQMLDGLNQAISSMNSIPTGQTGTQKLMGSFSLFV</sequence>
<dbReference type="OrthoDB" id="7345339at2"/>
<comment type="caution">
    <text evidence="1">The sequence shown here is derived from an EMBL/GenBank/DDBJ whole genome shotgun (WGS) entry which is preliminary data.</text>
</comment>
<evidence type="ECO:0000313" key="2">
    <source>
        <dbReference type="Proteomes" id="UP000280346"/>
    </source>
</evidence>
<accession>A0A433JD24</accession>
<keyword evidence="2" id="KW-1185">Reference proteome</keyword>